<gene>
    <name evidence="2" type="ORF">B5F17_09900</name>
</gene>
<dbReference type="InterPro" id="IPR025159">
    <property type="entry name" value="AbiEi_N"/>
</dbReference>
<reference evidence="3" key="1">
    <citation type="submission" date="2017-04" db="EMBL/GenBank/DDBJ databases">
        <title>Function of individual gut microbiota members based on whole genome sequencing of pure cultures obtained from chicken caecum.</title>
        <authorList>
            <person name="Medvecky M."/>
            <person name="Cejkova D."/>
            <person name="Polansky O."/>
            <person name="Karasova D."/>
            <person name="Kubasova T."/>
            <person name="Cizek A."/>
            <person name="Rychlik I."/>
        </authorList>
    </citation>
    <scope>NUCLEOTIDE SEQUENCE [LARGE SCALE GENOMIC DNA]</scope>
    <source>
        <strain evidence="3">An180</strain>
    </source>
</reference>
<organism evidence="2 3">
    <name type="scientific">Butyricicoccus pullicaecorum</name>
    <dbReference type="NCBI Taxonomy" id="501571"/>
    <lineage>
        <taxon>Bacteria</taxon>
        <taxon>Bacillati</taxon>
        <taxon>Bacillota</taxon>
        <taxon>Clostridia</taxon>
        <taxon>Eubacteriales</taxon>
        <taxon>Butyricicoccaceae</taxon>
        <taxon>Butyricicoccus</taxon>
    </lineage>
</organism>
<dbReference type="Proteomes" id="UP000195897">
    <property type="component" value="Unassembled WGS sequence"/>
</dbReference>
<feature type="domain" description="AbiEi antitoxin N-terminal" evidence="1">
    <location>
        <begin position="12"/>
        <end position="53"/>
    </location>
</feature>
<name>A0A1Y4LBZ8_9FIRM</name>
<protein>
    <submittedName>
        <fullName evidence="2">Abortive phage infection protein</fullName>
    </submittedName>
</protein>
<dbReference type="AlphaFoldDB" id="A0A1Y4LBZ8"/>
<evidence type="ECO:0000313" key="3">
    <source>
        <dbReference type="Proteomes" id="UP000195897"/>
    </source>
</evidence>
<comment type="caution">
    <text evidence="2">The sequence shown here is derived from an EMBL/GenBank/DDBJ whole genome shotgun (WGS) entry which is preliminary data.</text>
</comment>
<evidence type="ECO:0000259" key="1">
    <source>
        <dbReference type="Pfam" id="PF13338"/>
    </source>
</evidence>
<sequence>MDKKTLSKQVIIEKGGIAKTSDFVAAGIPAVDVVNLCNTGYLERIRHGYYQLAGGDTSSEEQLLATLIPKAIICVESALFYYGYSDFAPRKWSIAVPRSMSRTKLDIDALTLQTYYVQPEIYELGKTTADFNGIILPIYDRERTICDCFKYRSRLDNEIFNKALNAYANDPQKELRNLSKYAKKLRVHKKVTELMEVLLNG</sequence>
<accession>A0A1Y4LBZ8</accession>
<evidence type="ECO:0000313" key="2">
    <source>
        <dbReference type="EMBL" id="OUP52341.1"/>
    </source>
</evidence>
<dbReference type="EMBL" id="NFKK01000011">
    <property type="protein sequence ID" value="OUP52341.1"/>
    <property type="molecule type" value="Genomic_DNA"/>
</dbReference>
<dbReference type="Pfam" id="PF13338">
    <property type="entry name" value="AbiEi_4"/>
    <property type="match status" value="1"/>
</dbReference>
<proteinExistence type="predicted"/>
<dbReference type="RefSeq" id="WP_040647883.1">
    <property type="nucleotide sequence ID" value="NZ_NFKK01000011.1"/>
</dbReference>